<proteinExistence type="inferred from homology"/>
<name>A0A077DE95_9BURK</name>
<comment type="similarity">
    <text evidence="4">Belongs to the N-acetylmuramoyl-L-alanine amidase 2 family.</text>
</comment>
<keyword evidence="10" id="KW-0961">Cell wall biogenesis/degradation</keyword>
<dbReference type="InterPro" id="IPR036505">
    <property type="entry name" value="Amidase/PGRP_sf"/>
</dbReference>
<evidence type="ECO:0000256" key="8">
    <source>
        <dbReference type="ARBA" id="ARBA00022801"/>
    </source>
</evidence>
<dbReference type="SMART" id="SM00644">
    <property type="entry name" value="Ami_2"/>
    <property type="match status" value="1"/>
</dbReference>
<dbReference type="Pfam" id="PF01510">
    <property type="entry name" value="Amidase_2"/>
    <property type="match status" value="1"/>
</dbReference>
<keyword evidence="8" id="KW-0378">Hydrolase</keyword>
<gene>
    <name evidence="14" type="ORF">IX83_07505</name>
</gene>
<dbReference type="Proteomes" id="UP000028945">
    <property type="component" value="Chromosome"/>
</dbReference>
<evidence type="ECO:0000256" key="3">
    <source>
        <dbReference type="ARBA" id="ARBA00004496"/>
    </source>
</evidence>
<dbReference type="GO" id="GO:0009254">
    <property type="term" value="P:peptidoglycan turnover"/>
    <property type="evidence" value="ECO:0007669"/>
    <property type="project" value="TreeGrafter"/>
</dbReference>
<evidence type="ECO:0000256" key="6">
    <source>
        <dbReference type="ARBA" id="ARBA00022490"/>
    </source>
</evidence>
<dbReference type="GO" id="GO:0071555">
    <property type="term" value="P:cell wall organization"/>
    <property type="evidence" value="ECO:0007669"/>
    <property type="project" value="UniProtKB-KW"/>
</dbReference>
<dbReference type="GO" id="GO:0005737">
    <property type="term" value="C:cytoplasm"/>
    <property type="evidence" value="ECO:0007669"/>
    <property type="project" value="UniProtKB-SubCell"/>
</dbReference>
<dbReference type="PANTHER" id="PTHR30417">
    <property type="entry name" value="N-ACETYLMURAMOYL-L-ALANINE AMIDASE AMID"/>
    <property type="match status" value="1"/>
</dbReference>
<dbReference type="EMBL" id="CP009238">
    <property type="protein sequence ID" value="AIL33160.1"/>
    <property type="molecule type" value="Genomic_DNA"/>
</dbReference>
<comment type="cofactor">
    <cofactor evidence="2">
        <name>Zn(2+)</name>
        <dbReference type="ChEBI" id="CHEBI:29105"/>
    </cofactor>
</comment>
<dbReference type="KEGG" id="bpsi:IX83_07505"/>
<evidence type="ECO:0000313" key="15">
    <source>
        <dbReference type="Proteomes" id="UP000028945"/>
    </source>
</evidence>
<organism evidence="14 15">
    <name type="scientific">Basilea psittacipulmonis DSM 24701</name>
    <dbReference type="NCBI Taxonomy" id="1072685"/>
    <lineage>
        <taxon>Bacteria</taxon>
        <taxon>Pseudomonadati</taxon>
        <taxon>Pseudomonadota</taxon>
        <taxon>Betaproteobacteria</taxon>
        <taxon>Burkholderiales</taxon>
        <taxon>Alcaligenaceae</taxon>
        <taxon>Basilea</taxon>
    </lineage>
</organism>
<accession>A0A077DE95</accession>
<evidence type="ECO:0000313" key="14">
    <source>
        <dbReference type="EMBL" id="AIL33160.1"/>
    </source>
</evidence>
<evidence type="ECO:0000256" key="5">
    <source>
        <dbReference type="ARBA" id="ARBA00011901"/>
    </source>
</evidence>
<dbReference type="CDD" id="cd06583">
    <property type="entry name" value="PGRP"/>
    <property type="match status" value="1"/>
</dbReference>
<keyword evidence="15" id="KW-1185">Reference proteome</keyword>
<evidence type="ECO:0000256" key="4">
    <source>
        <dbReference type="ARBA" id="ARBA00007553"/>
    </source>
</evidence>
<dbReference type="AlphaFoldDB" id="A0A077DE95"/>
<keyword evidence="6" id="KW-0963">Cytoplasm</keyword>
<evidence type="ECO:0000256" key="1">
    <source>
        <dbReference type="ARBA" id="ARBA00001561"/>
    </source>
</evidence>
<keyword evidence="9" id="KW-0862">Zinc</keyword>
<reference evidence="14 15" key="1">
    <citation type="journal article" date="2014" name="BMC Genomics">
        <title>A genomic perspective on a new bacterial genus and species from the Alcaligenaceae family, Basilea psittacipulmonis.</title>
        <authorList>
            <person name="Whiteson K.L."/>
            <person name="Hernandez D."/>
            <person name="Lazarevic V."/>
            <person name="Gaia N."/>
            <person name="Farinelli L."/>
            <person name="Francois P."/>
            <person name="Pilo P."/>
            <person name="Frey J."/>
            <person name="Schrenzel J."/>
        </authorList>
    </citation>
    <scope>NUCLEOTIDE SEQUENCE [LARGE SCALE GENOMIC DNA]</scope>
    <source>
        <strain evidence="14 15">DSM 24701</strain>
    </source>
</reference>
<dbReference type="EC" id="3.5.1.28" evidence="5"/>
<sequence>MNVTMNITNGWLARNNKTLRNYSPNFNERNEPPYLLIIHFISLPPRQYGHHFIRDFFTNKLDIQADPFFEQIKDLKVSSHVVIYRTGVIEQFVNFNDRAWHAGVSCFEGRETCNDFSIGIELEGCEFEPFTKEQYRSLIQLTRQLKKHYPLRAVCGHEDVAPGRKNDPGPFFDWTYYRQQAWCETLKK</sequence>
<evidence type="ECO:0000259" key="13">
    <source>
        <dbReference type="SMART" id="SM00644"/>
    </source>
</evidence>
<keyword evidence="7" id="KW-0479">Metal-binding</keyword>
<dbReference type="eggNOG" id="COG3023">
    <property type="taxonomic scope" value="Bacteria"/>
</dbReference>
<dbReference type="GO" id="GO:0009253">
    <property type="term" value="P:peptidoglycan catabolic process"/>
    <property type="evidence" value="ECO:0007669"/>
    <property type="project" value="InterPro"/>
</dbReference>
<comment type="subcellular location">
    <subcellularLocation>
        <location evidence="3">Cytoplasm</location>
    </subcellularLocation>
</comment>
<dbReference type="InterPro" id="IPR002502">
    <property type="entry name" value="Amidase_domain"/>
</dbReference>
<comment type="catalytic activity">
    <reaction evidence="1">
        <text>Hydrolyzes the link between N-acetylmuramoyl residues and L-amino acid residues in certain cell-wall glycopeptides.</text>
        <dbReference type="EC" id="3.5.1.28"/>
    </reaction>
</comment>
<dbReference type="STRING" id="1072685.IX83_07505"/>
<dbReference type="GO" id="GO:0008745">
    <property type="term" value="F:N-acetylmuramoyl-L-alanine amidase activity"/>
    <property type="evidence" value="ECO:0007669"/>
    <property type="project" value="UniProtKB-EC"/>
</dbReference>
<evidence type="ECO:0000256" key="11">
    <source>
        <dbReference type="ARBA" id="ARBA00039257"/>
    </source>
</evidence>
<evidence type="ECO:0000256" key="12">
    <source>
        <dbReference type="ARBA" id="ARBA00042615"/>
    </source>
</evidence>
<evidence type="ECO:0000256" key="9">
    <source>
        <dbReference type="ARBA" id="ARBA00022833"/>
    </source>
</evidence>
<evidence type="ECO:0000256" key="7">
    <source>
        <dbReference type="ARBA" id="ARBA00022723"/>
    </source>
</evidence>
<dbReference type="InterPro" id="IPR051206">
    <property type="entry name" value="NAMLAA_amidase_2"/>
</dbReference>
<dbReference type="SUPFAM" id="SSF55846">
    <property type="entry name" value="N-acetylmuramoyl-L-alanine amidase-like"/>
    <property type="match status" value="1"/>
</dbReference>
<evidence type="ECO:0000256" key="10">
    <source>
        <dbReference type="ARBA" id="ARBA00023316"/>
    </source>
</evidence>
<dbReference type="NCBIfam" id="NF008758">
    <property type="entry name" value="PRK11789.1"/>
    <property type="match status" value="1"/>
</dbReference>
<protein>
    <recommendedName>
        <fullName evidence="11">1,6-anhydro-N-acetylmuramyl-L-alanine amidase AmpD</fullName>
        <ecNumber evidence="5">3.5.1.28</ecNumber>
    </recommendedName>
    <alternativeName>
        <fullName evidence="12">N-acetylmuramoyl-L-alanine amidase</fullName>
    </alternativeName>
</protein>
<dbReference type="GO" id="GO:0046872">
    <property type="term" value="F:metal ion binding"/>
    <property type="evidence" value="ECO:0007669"/>
    <property type="project" value="UniProtKB-KW"/>
</dbReference>
<evidence type="ECO:0000256" key="2">
    <source>
        <dbReference type="ARBA" id="ARBA00001947"/>
    </source>
</evidence>
<feature type="domain" description="N-acetylmuramoyl-L-alanine amidase" evidence="13">
    <location>
        <begin position="21"/>
        <end position="169"/>
    </location>
</feature>
<dbReference type="PANTHER" id="PTHR30417:SF4">
    <property type="entry name" value="1,6-ANHYDRO-N-ACETYLMURAMYL-L-ALANINE AMIDASE AMPD"/>
    <property type="match status" value="1"/>
</dbReference>
<dbReference type="Gene3D" id="3.40.80.10">
    <property type="entry name" value="Peptidoglycan recognition protein-like"/>
    <property type="match status" value="1"/>
</dbReference>
<dbReference type="HOGENOM" id="CLU_049290_1_0_4"/>